<evidence type="ECO:0000256" key="1">
    <source>
        <dbReference type="SAM" id="Phobius"/>
    </source>
</evidence>
<keyword evidence="3" id="KW-1185">Reference proteome</keyword>
<keyword evidence="1" id="KW-1133">Transmembrane helix</keyword>
<dbReference type="RefSeq" id="WP_157081795.1">
    <property type="nucleotide sequence ID" value="NZ_BCNT01000001.1"/>
</dbReference>
<proteinExistence type="predicted"/>
<reference evidence="3" key="1">
    <citation type="journal article" date="2019" name="Int. J. Syst. Evol. Microbiol.">
        <title>The Global Catalogue of Microorganisms (GCM) 10K type strain sequencing project: providing services to taxonomists for standard genome sequencing and annotation.</title>
        <authorList>
            <consortium name="The Broad Institute Genomics Platform"/>
            <consortium name="The Broad Institute Genome Sequencing Center for Infectious Disease"/>
            <person name="Wu L."/>
            <person name="Ma J."/>
        </authorList>
    </citation>
    <scope>NUCLEOTIDE SEQUENCE [LARGE SCALE GENOMIC DNA]</scope>
    <source>
        <strain evidence="3">TISTR 1906</strain>
    </source>
</reference>
<feature type="transmembrane region" description="Helical" evidence="1">
    <location>
        <begin position="48"/>
        <end position="70"/>
    </location>
</feature>
<evidence type="ECO:0000313" key="3">
    <source>
        <dbReference type="Proteomes" id="UP001597463"/>
    </source>
</evidence>
<evidence type="ECO:0000313" key="2">
    <source>
        <dbReference type="EMBL" id="MFD2755978.1"/>
    </source>
</evidence>
<organism evidence="2 3">
    <name type="scientific">Comamonas terrae</name>
    <dbReference type="NCBI Taxonomy" id="673548"/>
    <lineage>
        <taxon>Bacteria</taxon>
        <taxon>Pseudomonadati</taxon>
        <taxon>Pseudomonadota</taxon>
        <taxon>Betaproteobacteria</taxon>
        <taxon>Burkholderiales</taxon>
        <taxon>Comamonadaceae</taxon>
        <taxon>Comamonas</taxon>
    </lineage>
</organism>
<dbReference type="Proteomes" id="UP001597463">
    <property type="component" value="Unassembled WGS sequence"/>
</dbReference>
<keyword evidence="1" id="KW-0472">Membrane</keyword>
<keyword evidence="1" id="KW-0812">Transmembrane</keyword>
<comment type="caution">
    <text evidence="2">The sequence shown here is derived from an EMBL/GenBank/DDBJ whole genome shotgun (WGS) entry which is preliminary data.</text>
</comment>
<protein>
    <submittedName>
        <fullName evidence="2">Uncharacterized protein</fullName>
    </submittedName>
</protein>
<name>A0ABW5UQS4_9BURK</name>
<sequence length="107" mass="11527">MKRIPFPVDVCPDPDARYRRTLLEAFPCDAQQAVAFHPPSKRSPRWPLVLATLLAGAALVMLAGCSAQAADTPATDLKRAAAGAWLCPGMTAVWLDPQTVQCLKDKP</sequence>
<accession>A0ABW5UQS4</accession>
<dbReference type="EMBL" id="JBHUMV010000008">
    <property type="protein sequence ID" value="MFD2755978.1"/>
    <property type="molecule type" value="Genomic_DNA"/>
</dbReference>
<gene>
    <name evidence="2" type="ORF">ACFSW6_18065</name>
</gene>